<dbReference type="OrthoDB" id="143598at2759"/>
<proteinExistence type="predicted"/>
<evidence type="ECO:0000313" key="3">
    <source>
        <dbReference type="Proteomes" id="UP000237271"/>
    </source>
</evidence>
<feature type="region of interest" description="Disordered" evidence="1">
    <location>
        <begin position="123"/>
        <end position="195"/>
    </location>
</feature>
<sequence length="761" mass="86635">MKLKLSPAVRNWRANLRPKIRRKWKDFLKAFKERYCKVKTPDAERHYTMFQKKSELDFYYRLNKVADRAGIQIDGSSKYREQHLKAFTKKLLDSRLRTTLQGQRLRSLEDVEYVLKQHEDLTLEDDYDTPPPKRDFRADNVPRDKFRMKRSGRAYLAKSEDDSDEGDRHVKFEDEEKAASETTTTKSDNQETGFPSMENLSEAVYKILHEGGPSLQQIVWIPGDIRNNTIPDVKVSGTPIIPPDTVRTAGTLGISRKTAGQTSSVNAVIGKAIRYDSAGCGSVIIVASTTRDTVGSMRQSKIWKTLSDKGLWKYQPLAIRKKLLDSDADSGEQHPLDGDPERVGLKKPPELCVLAYVGPELKKQQVNHQCMTITQDDSQVPDSGYELFPDVDVDSKDLDDDWNPDNLDDTPVEFRLKPGERYGWWEEHRSETSKRVAMVHGAVNNIRTDILLDSGASVSMLSLDLARRLKLKLNFRKQLRVSQKEVETVDLRSGTVGGWVANIGEGVDVLLGMDFMYSAGVRLCIREGLVQLPDEENVMLSGRTFDQQRKGLRLEVRPPEPFIWGQGNKRSSVSIMAKREVVWAGRGDRWVTQLIYGAKSWAVAVKVVNISEKDVCIDTNTPVAQIVEFGCYPFGRFVRPGLRRYREWEVLIYENTNSRQEQLRQRRYLQAIEASQPPSVRKPEYPWPKKLLTRPPRGGSGVHMVCLQDPPRLNAKSVSDPDAMRLNVRNPEGLQTISEVSEGIWEEPPEAVKTPEYSCEE</sequence>
<name>A0A2P4XXX3_9STRA</name>
<organism evidence="2 3">
    <name type="scientific">Phytophthora palmivora</name>
    <dbReference type="NCBI Taxonomy" id="4796"/>
    <lineage>
        <taxon>Eukaryota</taxon>
        <taxon>Sar</taxon>
        <taxon>Stramenopiles</taxon>
        <taxon>Oomycota</taxon>
        <taxon>Peronosporomycetes</taxon>
        <taxon>Peronosporales</taxon>
        <taxon>Peronosporaceae</taxon>
        <taxon>Phytophthora</taxon>
    </lineage>
</organism>
<accession>A0A2P4XXX3</accession>
<dbReference type="Gene3D" id="2.40.70.10">
    <property type="entry name" value="Acid Proteases"/>
    <property type="match status" value="1"/>
</dbReference>
<feature type="region of interest" description="Disordered" evidence="1">
    <location>
        <begin position="738"/>
        <end position="761"/>
    </location>
</feature>
<evidence type="ECO:0000313" key="2">
    <source>
        <dbReference type="EMBL" id="POM70414.1"/>
    </source>
</evidence>
<dbReference type="EMBL" id="NCKW01007041">
    <property type="protein sequence ID" value="POM70414.1"/>
    <property type="molecule type" value="Genomic_DNA"/>
</dbReference>
<evidence type="ECO:0008006" key="4">
    <source>
        <dbReference type="Google" id="ProtNLM"/>
    </source>
</evidence>
<comment type="caution">
    <text evidence="2">The sequence shown here is derived from an EMBL/GenBank/DDBJ whole genome shotgun (WGS) entry which is preliminary data.</text>
</comment>
<dbReference type="InterPro" id="IPR034122">
    <property type="entry name" value="Retropepsin-like_bacterial"/>
</dbReference>
<feature type="compositionally biased region" description="Basic and acidic residues" evidence="1">
    <location>
        <begin position="131"/>
        <end position="145"/>
    </location>
</feature>
<keyword evidence="3" id="KW-1185">Reference proteome</keyword>
<dbReference type="InterPro" id="IPR021109">
    <property type="entry name" value="Peptidase_aspartic_dom_sf"/>
</dbReference>
<dbReference type="CDD" id="cd05483">
    <property type="entry name" value="retropepsin_like_bacteria"/>
    <property type="match status" value="1"/>
</dbReference>
<feature type="compositionally biased region" description="Basic and acidic residues" evidence="1">
    <location>
        <begin position="166"/>
        <end position="179"/>
    </location>
</feature>
<evidence type="ECO:0000256" key="1">
    <source>
        <dbReference type="SAM" id="MobiDB-lite"/>
    </source>
</evidence>
<gene>
    <name evidence="2" type="ORF">PHPALM_13151</name>
</gene>
<dbReference type="Pfam" id="PF13650">
    <property type="entry name" value="Asp_protease_2"/>
    <property type="match status" value="1"/>
</dbReference>
<reference evidence="2 3" key="1">
    <citation type="journal article" date="2017" name="Genome Biol. Evol.">
        <title>Phytophthora megakarya and P. palmivora, closely related causal agents of cacao black pod rot, underwent increases in genome sizes and gene numbers by different mechanisms.</title>
        <authorList>
            <person name="Ali S.S."/>
            <person name="Shao J."/>
            <person name="Lary D.J."/>
            <person name="Kronmiller B."/>
            <person name="Shen D."/>
            <person name="Strem M.D."/>
            <person name="Amoako-Attah I."/>
            <person name="Akrofi A.Y."/>
            <person name="Begoude B.A."/>
            <person name="Ten Hoopen G.M."/>
            <person name="Coulibaly K."/>
            <person name="Kebe B.I."/>
            <person name="Melnick R.L."/>
            <person name="Guiltinan M.J."/>
            <person name="Tyler B.M."/>
            <person name="Meinhardt L.W."/>
            <person name="Bailey B.A."/>
        </authorList>
    </citation>
    <scope>NUCLEOTIDE SEQUENCE [LARGE SCALE GENOMIC DNA]</scope>
    <source>
        <strain evidence="3">sbr112.9</strain>
    </source>
</reference>
<protein>
    <recommendedName>
        <fullName evidence="4">Peptidase A2 domain-containing protein</fullName>
    </recommendedName>
</protein>
<dbReference type="SUPFAM" id="SSF50630">
    <property type="entry name" value="Acid proteases"/>
    <property type="match status" value="1"/>
</dbReference>
<dbReference type="AlphaFoldDB" id="A0A2P4XXX3"/>
<dbReference type="Proteomes" id="UP000237271">
    <property type="component" value="Unassembled WGS sequence"/>
</dbReference>
<feature type="non-terminal residue" evidence="2">
    <location>
        <position position="761"/>
    </location>
</feature>